<gene>
    <name evidence="2" type="ORF">BIW11_02318</name>
</gene>
<evidence type="ECO:0000256" key="1">
    <source>
        <dbReference type="SAM" id="MobiDB-lite"/>
    </source>
</evidence>
<accession>A0A1V9WZT4</accession>
<sequence>MATLGITEECTSGDRDVQTAPRFMEDIDEEDEGDYEPAEKETVAAAEDDDDEDAEGEQPAKKKKKSE</sequence>
<dbReference type="AlphaFoldDB" id="A0A1V9WZT4"/>
<feature type="compositionally biased region" description="Acidic residues" evidence="1">
    <location>
        <begin position="46"/>
        <end position="56"/>
    </location>
</feature>
<dbReference type="Proteomes" id="UP000192247">
    <property type="component" value="Unassembled WGS sequence"/>
</dbReference>
<proteinExistence type="predicted"/>
<dbReference type="EMBL" id="MNPL01031732">
    <property type="protein sequence ID" value="OQR66612.1"/>
    <property type="molecule type" value="Genomic_DNA"/>
</dbReference>
<evidence type="ECO:0000313" key="3">
    <source>
        <dbReference type="Proteomes" id="UP000192247"/>
    </source>
</evidence>
<dbReference type="InParanoid" id="A0A1V9WZT4"/>
<feature type="compositionally biased region" description="Acidic residues" evidence="1">
    <location>
        <begin position="26"/>
        <end position="36"/>
    </location>
</feature>
<reference evidence="2 3" key="1">
    <citation type="journal article" date="2017" name="Gigascience">
        <title>Draft genome of the honey bee ectoparasitic mite, Tropilaelaps mercedesae, is shaped by the parasitic life history.</title>
        <authorList>
            <person name="Dong X."/>
            <person name="Armstrong S.D."/>
            <person name="Xia D."/>
            <person name="Makepeace B.L."/>
            <person name="Darby A.C."/>
            <person name="Kadowaki T."/>
        </authorList>
    </citation>
    <scope>NUCLEOTIDE SEQUENCE [LARGE SCALE GENOMIC DNA]</scope>
    <source>
        <strain evidence="2">Wuxi-XJTLU</strain>
    </source>
</reference>
<feature type="region of interest" description="Disordered" evidence="1">
    <location>
        <begin position="1"/>
        <end position="67"/>
    </location>
</feature>
<comment type="caution">
    <text evidence="2">The sequence shown here is derived from an EMBL/GenBank/DDBJ whole genome shotgun (WGS) entry which is preliminary data.</text>
</comment>
<evidence type="ECO:0000313" key="2">
    <source>
        <dbReference type="EMBL" id="OQR66612.1"/>
    </source>
</evidence>
<name>A0A1V9WZT4_9ACAR</name>
<organism evidence="2 3">
    <name type="scientific">Tropilaelaps mercedesae</name>
    <dbReference type="NCBI Taxonomy" id="418985"/>
    <lineage>
        <taxon>Eukaryota</taxon>
        <taxon>Metazoa</taxon>
        <taxon>Ecdysozoa</taxon>
        <taxon>Arthropoda</taxon>
        <taxon>Chelicerata</taxon>
        <taxon>Arachnida</taxon>
        <taxon>Acari</taxon>
        <taxon>Parasitiformes</taxon>
        <taxon>Mesostigmata</taxon>
        <taxon>Gamasina</taxon>
        <taxon>Dermanyssoidea</taxon>
        <taxon>Laelapidae</taxon>
        <taxon>Tropilaelaps</taxon>
    </lineage>
</organism>
<keyword evidence="3" id="KW-1185">Reference proteome</keyword>
<protein>
    <submittedName>
        <fullName evidence="2">Uncharacterized protein</fullName>
    </submittedName>
</protein>